<evidence type="ECO:0000256" key="3">
    <source>
        <dbReference type="ARBA" id="ARBA00023242"/>
    </source>
</evidence>
<protein>
    <submittedName>
        <fullName evidence="4">Nucleolar complex protein 2-like protein</fullName>
    </submittedName>
</protein>
<dbReference type="InterPro" id="IPR005343">
    <property type="entry name" value="Noc2"/>
</dbReference>
<dbReference type="GO" id="GO:0005634">
    <property type="term" value="C:nucleus"/>
    <property type="evidence" value="ECO:0007669"/>
    <property type="project" value="UniProtKB-SubCell"/>
</dbReference>
<dbReference type="PANTHER" id="PTHR12687:SF4">
    <property type="entry name" value="NUCLEOLAR COMPLEX PROTEIN 2 HOMOLOG"/>
    <property type="match status" value="1"/>
</dbReference>
<evidence type="ECO:0000313" key="4">
    <source>
        <dbReference type="EMBL" id="ONM08496.1"/>
    </source>
</evidence>
<comment type="similarity">
    <text evidence="2">Belongs to the NOC2 family.</text>
</comment>
<accession>A0A1D6L1V4</accession>
<dbReference type="EMBL" id="CM007647">
    <property type="protein sequence ID" value="ONM08496.1"/>
    <property type="molecule type" value="Genomic_DNA"/>
</dbReference>
<name>A0A1D6L1V4_MAIZE</name>
<evidence type="ECO:0000256" key="2">
    <source>
        <dbReference type="ARBA" id="ARBA00005907"/>
    </source>
</evidence>
<evidence type="ECO:0000256" key="1">
    <source>
        <dbReference type="ARBA" id="ARBA00004123"/>
    </source>
</evidence>
<comment type="subcellular location">
    <subcellularLocation>
        <location evidence="1">Nucleus</location>
    </subcellularLocation>
</comment>
<dbReference type="InParanoid" id="A0A1D6L1V4"/>
<proteinExistence type="inferred from homology"/>
<organism evidence="4">
    <name type="scientific">Zea mays</name>
    <name type="common">Maize</name>
    <dbReference type="NCBI Taxonomy" id="4577"/>
    <lineage>
        <taxon>Eukaryota</taxon>
        <taxon>Viridiplantae</taxon>
        <taxon>Streptophyta</taxon>
        <taxon>Embryophyta</taxon>
        <taxon>Tracheophyta</taxon>
        <taxon>Spermatophyta</taxon>
        <taxon>Magnoliopsida</taxon>
        <taxon>Liliopsida</taxon>
        <taxon>Poales</taxon>
        <taxon>Poaceae</taxon>
        <taxon>PACMAD clade</taxon>
        <taxon>Panicoideae</taxon>
        <taxon>Andropogonodae</taxon>
        <taxon>Andropogoneae</taxon>
        <taxon>Tripsacinae</taxon>
        <taxon>Zea</taxon>
    </lineage>
</organism>
<reference evidence="4" key="1">
    <citation type="submission" date="2015-12" db="EMBL/GenBank/DDBJ databases">
        <title>Update maize B73 reference genome by single molecule sequencing technologies.</title>
        <authorList>
            <consortium name="Maize Genome Sequencing Project"/>
            <person name="Ware D."/>
        </authorList>
    </citation>
    <scope>NUCLEOTIDE SEQUENCE [LARGE SCALE GENOMIC DNA]</scope>
    <source>
        <tissue evidence="4">Seedling</tissue>
    </source>
</reference>
<dbReference type="AlphaFoldDB" id="A0A1D6L1V4"/>
<dbReference type="STRING" id="4577.A0A1D6L1V4"/>
<gene>
    <name evidence="4" type="ORF">ZEAMMB73_Zm00001d033728</name>
</gene>
<keyword evidence="3" id="KW-0539">Nucleus</keyword>
<sequence length="111" mass="12681">MGNFLFCLMGDMSYTLHHHEVVGKHLSIVQVNEKTSIARIYLANALHMIIEMTDEQMIAFIVHRVTASAVFLTAFPSLPRKYVKALLHTWARGRGAMPLVSFMFLRDLSFK</sequence>
<dbReference type="PANTHER" id="PTHR12687">
    <property type="entry name" value="NUCLEOLAR COMPLEX 2 AND RAD4-RELATED"/>
    <property type="match status" value="1"/>
</dbReference>